<dbReference type="RefSeq" id="WP_203151383.1">
    <property type="nucleotide sequence ID" value="NZ_JAEVHL010000235.1"/>
</dbReference>
<accession>A0ABS1YPN9</accession>
<sequence>MKAATTTTKALDLAAALAQYRAGLPALPDVELERRAAEVAALPGWYAGELRRMLDVERESRRTADRPVAPTGSRALRVAAGAVAAGTPAAVLAGRALAQYADQVPQVLRYSPAVAVGLVAAAAGASWAARWIDDRRHPLAVDVDEADLNPLGQELLAKVRAARQARGEAC</sequence>
<dbReference type="EMBL" id="JAEVHL010000235">
    <property type="protein sequence ID" value="MBM0279061.1"/>
    <property type="molecule type" value="Genomic_DNA"/>
</dbReference>
<name>A0ABS1YPN9_9ACTN</name>
<gene>
    <name evidence="2" type="ORF">JM949_29250</name>
</gene>
<keyword evidence="3" id="KW-1185">Reference proteome</keyword>
<organism evidence="2 3">
    <name type="scientific">Micromonospora tarensis</name>
    <dbReference type="NCBI Taxonomy" id="2806100"/>
    <lineage>
        <taxon>Bacteria</taxon>
        <taxon>Bacillati</taxon>
        <taxon>Actinomycetota</taxon>
        <taxon>Actinomycetes</taxon>
        <taxon>Micromonosporales</taxon>
        <taxon>Micromonosporaceae</taxon>
        <taxon>Micromonospora</taxon>
    </lineage>
</organism>
<feature type="transmembrane region" description="Helical" evidence="1">
    <location>
        <begin position="75"/>
        <end position="98"/>
    </location>
</feature>
<evidence type="ECO:0000313" key="2">
    <source>
        <dbReference type="EMBL" id="MBM0279061.1"/>
    </source>
</evidence>
<evidence type="ECO:0000313" key="3">
    <source>
        <dbReference type="Proteomes" id="UP000622245"/>
    </source>
</evidence>
<proteinExistence type="predicted"/>
<keyword evidence="1" id="KW-0812">Transmembrane</keyword>
<evidence type="ECO:0000256" key="1">
    <source>
        <dbReference type="SAM" id="Phobius"/>
    </source>
</evidence>
<keyword evidence="1" id="KW-1133">Transmembrane helix</keyword>
<protein>
    <submittedName>
        <fullName evidence="2">Uncharacterized protein</fullName>
    </submittedName>
</protein>
<feature type="transmembrane region" description="Helical" evidence="1">
    <location>
        <begin position="110"/>
        <end position="129"/>
    </location>
</feature>
<reference evidence="2 3" key="1">
    <citation type="submission" date="2021-01" db="EMBL/GenBank/DDBJ databases">
        <title>Draft genome sequence of Micromonospora sp. strain STR1s_6.</title>
        <authorList>
            <person name="Karlyshev A."/>
            <person name="Jawad R."/>
        </authorList>
    </citation>
    <scope>NUCLEOTIDE SEQUENCE [LARGE SCALE GENOMIC DNA]</scope>
    <source>
        <strain evidence="2 3">STR1S-6</strain>
    </source>
</reference>
<dbReference type="Proteomes" id="UP000622245">
    <property type="component" value="Unassembled WGS sequence"/>
</dbReference>
<comment type="caution">
    <text evidence="2">The sequence shown here is derived from an EMBL/GenBank/DDBJ whole genome shotgun (WGS) entry which is preliminary data.</text>
</comment>
<keyword evidence="1" id="KW-0472">Membrane</keyword>